<protein>
    <submittedName>
        <fullName evidence="1">Uncharacterized protein</fullName>
    </submittedName>
</protein>
<comment type="caution">
    <text evidence="1">The sequence shown here is derived from an EMBL/GenBank/DDBJ whole genome shotgun (WGS) entry which is preliminary data.</text>
</comment>
<name>A0A420XRU9_9ACTN</name>
<dbReference type="RefSeq" id="WP_121192615.1">
    <property type="nucleotide sequence ID" value="NZ_RBWV01000010.1"/>
</dbReference>
<organism evidence="1 2">
    <name type="scientific">Motilibacter peucedani</name>
    <dbReference type="NCBI Taxonomy" id="598650"/>
    <lineage>
        <taxon>Bacteria</taxon>
        <taxon>Bacillati</taxon>
        <taxon>Actinomycetota</taxon>
        <taxon>Actinomycetes</taxon>
        <taxon>Motilibacterales</taxon>
        <taxon>Motilibacteraceae</taxon>
        <taxon>Motilibacter</taxon>
    </lineage>
</organism>
<dbReference type="EMBL" id="RBWV01000010">
    <property type="protein sequence ID" value="RKS77594.1"/>
    <property type="molecule type" value="Genomic_DNA"/>
</dbReference>
<gene>
    <name evidence="1" type="ORF">CLV35_1288</name>
</gene>
<sequence length="165" mass="18510">MPTQPNTDQLQRMTDYLRLAIDQVGGTPVRMAATSDLVIQEACIESFLTSARLLIEFLVKHGDRRDFNSSHFGVPRATGPEAERLGAVWDTASQHVVHFSLHRVPANLDELQVIGDLGRWMNSVAHDCLTLAEQFLEHLDAATMPQLAYSLLRARSELDRFSKLL</sequence>
<dbReference type="OrthoDB" id="5198118at2"/>
<proteinExistence type="predicted"/>
<evidence type="ECO:0000313" key="1">
    <source>
        <dbReference type="EMBL" id="RKS77594.1"/>
    </source>
</evidence>
<dbReference type="InParanoid" id="A0A420XRU9"/>
<evidence type="ECO:0000313" key="2">
    <source>
        <dbReference type="Proteomes" id="UP000281955"/>
    </source>
</evidence>
<dbReference type="Proteomes" id="UP000281955">
    <property type="component" value="Unassembled WGS sequence"/>
</dbReference>
<dbReference type="AlphaFoldDB" id="A0A420XRU9"/>
<accession>A0A420XRU9</accession>
<reference evidence="1 2" key="1">
    <citation type="submission" date="2018-10" db="EMBL/GenBank/DDBJ databases">
        <title>Genomic Encyclopedia of Archaeal and Bacterial Type Strains, Phase II (KMG-II): from individual species to whole genera.</title>
        <authorList>
            <person name="Goeker M."/>
        </authorList>
    </citation>
    <scope>NUCLEOTIDE SEQUENCE [LARGE SCALE GENOMIC DNA]</scope>
    <source>
        <strain evidence="1 2">RP-AC37</strain>
    </source>
</reference>
<keyword evidence="2" id="KW-1185">Reference proteome</keyword>